<reference evidence="1" key="1">
    <citation type="submission" date="2014-09" db="EMBL/GenBank/DDBJ databases">
        <authorList>
            <person name="Magalhaes I.L.F."/>
            <person name="Oliveira U."/>
            <person name="Santos F.R."/>
            <person name="Vidigal T.H.D.A."/>
            <person name="Brescovit A.D."/>
            <person name="Santos A.J."/>
        </authorList>
    </citation>
    <scope>NUCLEOTIDE SEQUENCE</scope>
    <source>
        <tissue evidence="1">Shoot tissue taken approximately 20 cm above the soil surface</tissue>
    </source>
</reference>
<organism evidence="1">
    <name type="scientific">Arundo donax</name>
    <name type="common">Giant reed</name>
    <name type="synonym">Donax arundinaceus</name>
    <dbReference type="NCBI Taxonomy" id="35708"/>
    <lineage>
        <taxon>Eukaryota</taxon>
        <taxon>Viridiplantae</taxon>
        <taxon>Streptophyta</taxon>
        <taxon>Embryophyta</taxon>
        <taxon>Tracheophyta</taxon>
        <taxon>Spermatophyta</taxon>
        <taxon>Magnoliopsida</taxon>
        <taxon>Liliopsida</taxon>
        <taxon>Poales</taxon>
        <taxon>Poaceae</taxon>
        <taxon>PACMAD clade</taxon>
        <taxon>Arundinoideae</taxon>
        <taxon>Arundineae</taxon>
        <taxon>Arundo</taxon>
    </lineage>
</organism>
<proteinExistence type="predicted"/>
<sequence>MLAAISQHLIDSMHGRASFMMKLRPAAPSAGGTTRNVRN</sequence>
<reference evidence="1" key="2">
    <citation type="journal article" date="2015" name="Data Brief">
        <title>Shoot transcriptome of the giant reed, Arundo donax.</title>
        <authorList>
            <person name="Barrero R.A."/>
            <person name="Guerrero F.D."/>
            <person name="Moolhuijzen P."/>
            <person name="Goolsby J.A."/>
            <person name="Tidwell J."/>
            <person name="Bellgard S.E."/>
            <person name="Bellgard M.I."/>
        </authorList>
    </citation>
    <scope>NUCLEOTIDE SEQUENCE</scope>
    <source>
        <tissue evidence="1">Shoot tissue taken approximately 20 cm above the soil surface</tissue>
    </source>
</reference>
<name>A0A0A9GJK8_ARUDO</name>
<dbReference type="EMBL" id="GBRH01173254">
    <property type="protein sequence ID" value="JAE24642.1"/>
    <property type="molecule type" value="Transcribed_RNA"/>
</dbReference>
<evidence type="ECO:0000313" key="1">
    <source>
        <dbReference type="EMBL" id="JAE24642.1"/>
    </source>
</evidence>
<protein>
    <submittedName>
        <fullName evidence="1">Uncharacterized protein</fullName>
    </submittedName>
</protein>
<dbReference type="AlphaFoldDB" id="A0A0A9GJK8"/>
<accession>A0A0A9GJK8</accession>